<protein>
    <submittedName>
        <fullName evidence="1">Uncharacterized protein</fullName>
    </submittedName>
</protein>
<name>A0ACC2YXW4_9PEZI</name>
<evidence type="ECO:0000313" key="2">
    <source>
        <dbReference type="Proteomes" id="UP001172680"/>
    </source>
</evidence>
<comment type="caution">
    <text evidence="1">The sequence shown here is derived from an EMBL/GenBank/DDBJ whole genome shotgun (WGS) entry which is preliminary data.</text>
</comment>
<proteinExistence type="predicted"/>
<dbReference type="Proteomes" id="UP001172680">
    <property type="component" value="Unassembled WGS sequence"/>
</dbReference>
<gene>
    <name evidence="1" type="ORF">H2199_005815</name>
</gene>
<organism evidence="1 2">
    <name type="scientific">Coniosporium tulheliwenetii</name>
    <dbReference type="NCBI Taxonomy" id="3383036"/>
    <lineage>
        <taxon>Eukaryota</taxon>
        <taxon>Fungi</taxon>
        <taxon>Dikarya</taxon>
        <taxon>Ascomycota</taxon>
        <taxon>Pezizomycotina</taxon>
        <taxon>Dothideomycetes</taxon>
        <taxon>Dothideomycetes incertae sedis</taxon>
        <taxon>Coniosporium</taxon>
    </lineage>
</organism>
<accession>A0ACC2YXW4</accession>
<evidence type="ECO:0000313" key="1">
    <source>
        <dbReference type="EMBL" id="KAJ9640276.1"/>
    </source>
</evidence>
<sequence>MASLGAAGLAGITLNLATSILTRADLIKRLRSSQRDIKQQLEEMDVLRLILEETGKQFLSSGRASKAAEAATYVCQARFGELSRLMDKFTPEEEHTDIEKQSKKGVKMNYTASIKAHYTAYDRKLALQAFRDSVLLLRDLRSR</sequence>
<reference evidence="1" key="1">
    <citation type="submission" date="2022-10" db="EMBL/GenBank/DDBJ databases">
        <title>Culturing micro-colonial fungi from biological soil crusts in the Mojave desert and describing Neophaeococcomyces mojavensis, and introducing the new genera and species Taxawa tesnikishii.</title>
        <authorList>
            <person name="Kurbessoian T."/>
            <person name="Stajich J.E."/>
        </authorList>
    </citation>
    <scope>NUCLEOTIDE SEQUENCE</scope>
    <source>
        <strain evidence="1">JES_115</strain>
    </source>
</reference>
<dbReference type="EMBL" id="JAPDRP010000017">
    <property type="protein sequence ID" value="KAJ9640276.1"/>
    <property type="molecule type" value="Genomic_DNA"/>
</dbReference>
<keyword evidence="2" id="KW-1185">Reference proteome</keyword>